<proteinExistence type="predicted"/>
<dbReference type="PANTHER" id="PTHR23026">
    <property type="entry name" value="NADPH NITROREDUCTASE"/>
    <property type="match status" value="1"/>
</dbReference>
<evidence type="ECO:0000259" key="4">
    <source>
        <dbReference type="Pfam" id="PF00881"/>
    </source>
</evidence>
<dbReference type="PANTHER" id="PTHR23026:SF90">
    <property type="entry name" value="IODOTYROSINE DEIODINASE 1"/>
    <property type="match status" value="1"/>
</dbReference>
<dbReference type="Pfam" id="PF00881">
    <property type="entry name" value="Nitroreductase"/>
    <property type="match status" value="1"/>
</dbReference>
<dbReference type="InterPro" id="IPR000415">
    <property type="entry name" value="Nitroreductase-like"/>
</dbReference>
<sequence>MPIAQAIEDRRSCRVFTDQSVPQETLERLMELTCRAPSAINLQPWQFTVLRGEEVPRLGKKLTRAYAERGISCGPDNTKPLPDIYLERQKELNRLMGPAMEQAGVERNFINTGSLVFYGAPAVVVATLDGAFPAERALDLGFALGWLLLAAQEMGLATCPVGLVCSYGDIIKDFLNIDQDRRVVLTVALGYADPNSPLNQVRSPRAPLDQVVRWY</sequence>
<name>A0AAU9EMF2_9BACT</name>
<reference evidence="6" key="1">
    <citation type="journal article" date="2023" name="Arch. Microbiol.">
        <title>Desulfoferula mesophilus gen. nov. sp. nov., a mesophilic sulfate-reducing bacterium isolated from a brackish lake sediment.</title>
        <authorList>
            <person name="Watanabe T."/>
            <person name="Yabe T."/>
            <person name="Tsuji J.M."/>
            <person name="Fukui M."/>
        </authorList>
    </citation>
    <scope>NUCLEOTIDE SEQUENCE [LARGE SCALE GENOMIC DNA]</scope>
    <source>
        <strain evidence="6">12FAK</strain>
    </source>
</reference>
<keyword evidence="1" id="KW-0285">Flavoprotein</keyword>
<organism evidence="5 6">
    <name type="scientific">Desulfoferula mesophila</name>
    <dbReference type="NCBI Taxonomy" id="3058419"/>
    <lineage>
        <taxon>Bacteria</taxon>
        <taxon>Pseudomonadati</taxon>
        <taxon>Thermodesulfobacteriota</taxon>
        <taxon>Desulfarculia</taxon>
        <taxon>Desulfarculales</taxon>
        <taxon>Desulfarculaceae</taxon>
        <taxon>Desulfoferula</taxon>
    </lineage>
</organism>
<dbReference type="EMBL" id="AP028679">
    <property type="protein sequence ID" value="BEQ15101.1"/>
    <property type="molecule type" value="Genomic_DNA"/>
</dbReference>
<dbReference type="InterPro" id="IPR050627">
    <property type="entry name" value="Nitroreductase/BluB"/>
</dbReference>
<keyword evidence="2" id="KW-0288">FMN</keyword>
<evidence type="ECO:0000256" key="2">
    <source>
        <dbReference type="ARBA" id="ARBA00022643"/>
    </source>
</evidence>
<dbReference type="Proteomes" id="UP001366166">
    <property type="component" value="Chromosome"/>
</dbReference>
<feature type="domain" description="Nitroreductase" evidence="4">
    <location>
        <begin position="7"/>
        <end position="191"/>
    </location>
</feature>
<evidence type="ECO:0000256" key="3">
    <source>
        <dbReference type="ARBA" id="ARBA00023002"/>
    </source>
</evidence>
<gene>
    <name evidence="5" type="ORF">FAK_21670</name>
</gene>
<dbReference type="SUPFAM" id="SSF55469">
    <property type="entry name" value="FMN-dependent nitroreductase-like"/>
    <property type="match status" value="1"/>
</dbReference>
<dbReference type="InterPro" id="IPR029479">
    <property type="entry name" value="Nitroreductase"/>
</dbReference>
<evidence type="ECO:0000313" key="5">
    <source>
        <dbReference type="EMBL" id="BEQ15101.1"/>
    </source>
</evidence>
<keyword evidence="6" id="KW-1185">Reference proteome</keyword>
<protein>
    <submittedName>
        <fullName evidence="5">Oxidoreductase</fullName>
    </submittedName>
</protein>
<dbReference type="KEGG" id="dmp:FAK_21670"/>
<evidence type="ECO:0000313" key="6">
    <source>
        <dbReference type="Proteomes" id="UP001366166"/>
    </source>
</evidence>
<keyword evidence="3" id="KW-0560">Oxidoreductase</keyword>
<dbReference type="GO" id="GO:0016491">
    <property type="term" value="F:oxidoreductase activity"/>
    <property type="evidence" value="ECO:0007669"/>
    <property type="project" value="UniProtKB-KW"/>
</dbReference>
<dbReference type="Gene3D" id="3.40.109.10">
    <property type="entry name" value="NADH Oxidase"/>
    <property type="match status" value="1"/>
</dbReference>
<dbReference type="RefSeq" id="WP_338599046.1">
    <property type="nucleotide sequence ID" value="NZ_AP028679.1"/>
</dbReference>
<dbReference type="CDD" id="cd02136">
    <property type="entry name" value="PnbA_NfnB-like"/>
    <property type="match status" value="1"/>
</dbReference>
<dbReference type="AlphaFoldDB" id="A0AAU9EMF2"/>
<accession>A0AAU9EMF2</accession>
<evidence type="ECO:0000256" key="1">
    <source>
        <dbReference type="ARBA" id="ARBA00022630"/>
    </source>
</evidence>